<comment type="caution">
    <text evidence="2">The sequence shown here is derived from an EMBL/GenBank/DDBJ whole genome shotgun (WGS) entry which is preliminary data.</text>
</comment>
<dbReference type="EMBL" id="BARW01016649">
    <property type="protein sequence ID" value="GAI93514.1"/>
    <property type="molecule type" value="Genomic_DNA"/>
</dbReference>
<dbReference type="GO" id="GO:0008705">
    <property type="term" value="F:methionine synthase activity"/>
    <property type="evidence" value="ECO:0007669"/>
    <property type="project" value="InterPro"/>
</dbReference>
<organism evidence="2">
    <name type="scientific">marine sediment metagenome</name>
    <dbReference type="NCBI Taxonomy" id="412755"/>
    <lineage>
        <taxon>unclassified sequences</taxon>
        <taxon>metagenomes</taxon>
        <taxon>ecological metagenomes</taxon>
    </lineage>
</organism>
<proteinExistence type="predicted"/>
<reference evidence="2" key="1">
    <citation type="journal article" date="2014" name="Front. Microbiol.">
        <title>High frequency of phylogenetically diverse reductive dehalogenase-homologous genes in deep subseafloor sedimentary metagenomes.</title>
        <authorList>
            <person name="Kawai M."/>
            <person name="Futagami T."/>
            <person name="Toyoda A."/>
            <person name="Takaki Y."/>
            <person name="Nishi S."/>
            <person name="Hori S."/>
            <person name="Arai W."/>
            <person name="Tsubouchi T."/>
            <person name="Morono Y."/>
            <person name="Uchiyama I."/>
            <person name="Ito T."/>
            <person name="Fujiyama A."/>
            <person name="Inagaki F."/>
            <person name="Takami H."/>
        </authorList>
    </citation>
    <scope>NUCLEOTIDE SEQUENCE</scope>
    <source>
        <strain evidence="2">Expedition CK06-06</strain>
    </source>
</reference>
<feature type="domain" description="AdoMet activation" evidence="1">
    <location>
        <begin position="92"/>
        <end position="204"/>
    </location>
</feature>
<protein>
    <recommendedName>
        <fullName evidence="1">AdoMet activation domain-containing protein</fullName>
    </recommendedName>
</protein>
<dbReference type="InterPro" id="IPR037010">
    <property type="entry name" value="VitB12-dep_Met_synth_activ_sf"/>
</dbReference>
<sequence>MQTEPKLYRYSFRDLPLKPGWLEILMGYSEGGAPDPIPDIMAGIFAEAPGHTNIQGGIIVLDTLEFLDRSSIIVDGLDFNSGRIITGSLRNSEKIAFFLLTAGVGIETWSREMNRNGDPMSGYIIDLLGSEIVECAMDLMQAELEVEMEDMGLHISNRYSPGHCGWHVNEQKKLFSLFPENYCGISLTESSLMIPIKSVSGIIGIGGKVKKMGHLCQVCDVEKCLYRDRKHLLV</sequence>
<evidence type="ECO:0000313" key="2">
    <source>
        <dbReference type="EMBL" id="GAI93514.1"/>
    </source>
</evidence>
<dbReference type="Gene3D" id="3.40.109.40">
    <property type="match status" value="1"/>
</dbReference>
<accession>X1UMG5</accession>
<dbReference type="InterPro" id="IPR004223">
    <property type="entry name" value="VitB12-dep_Met_synth_activ_dom"/>
</dbReference>
<dbReference type="Pfam" id="PF02965">
    <property type="entry name" value="Met_synt_B12"/>
    <property type="match status" value="1"/>
</dbReference>
<evidence type="ECO:0000259" key="1">
    <source>
        <dbReference type="Pfam" id="PF02965"/>
    </source>
</evidence>
<name>X1UMG5_9ZZZZ</name>
<gene>
    <name evidence="2" type="ORF">S12H4_28938</name>
</gene>
<dbReference type="SUPFAM" id="SSF56507">
    <property type="entry name" value="Methionine synthase activation domain-like"/>
    <property type="match status" value="1"/>
</dbReference>
<dbReference type="AlphaFoldDB" id="X1UMG5"/>